<dbReference type="EMBL" id="JAAKFY010000018">
    <property type="protein sequence ID" value="KAF3842719.1"/>
    <property type="molecule type" value="Genomic_DNA"/>
</dbReference>
<gene>
    <name evidence="1" type="ORF">F7725_001568</name>
</gene>
<comment type="caution">
    <text evidence="1">The sequence shown here is derived from an EMBL/GenBank/DDBJ whole genome shotgun (WGS) entry which is preliminary data.</text>
</comment>
<accession>A0A7J5Y1P6</accession>
<proteinExistence type="predicted"/>
<dbReference type="OrthoDB" id="8947436at2759"/>
<dbReference type="AlphaFoldDB" id="A0A7J5Y1P6"/>
<evidence type="ECO:0000313" key="2">
    <source>
        <dbReference type="Proteomes" id="UP000518266"/>
    </source>
</evidence>
<feature type="non-terminal residue" evidence="1">
    <location>
        <position position="297"/>
    </location>
</feature>
<organism evidence="1 2">
    <name type="scientific">Dissostichus mawsoni</name>
    <name type="common">Antarctic cod</name>
    <dbReference type="NCBI Taxonomy" id="36200"/>
    <lineage>
        <taxon>Eukaryota</taxon>
        <taxon>Metazoa</taxon>
        <taxon>Chordata</taxon>
        <taxon>Craniata</taxon>
        <taxon>Vertebrata</taxon>
        <taxon>Euteleostomi</taxon>
        <taxon>Actinopterygii</taxon>
        <taxon>Neopterygii</taxon>
        <taxon>Teleostei</taxon>
        <taxon>Neoteleostei</taxon>
        <taxon>Acanthomorphata</taxon>
        <taxon>Eupercaria</taxon>
        <taxon>Perciformes</taxon>
        <taxon>Notothenioidei</taxon>
        <taxon>Nototheniidae</taxon>
        <taxon>Dissostichus</taxon>
    </lineage>
</organism>
<protein>
    <submittedName>
        <fullName evidence="1">Uncharacterized protein</fullName>
    </submittedName>
</protein>
<evidence type="ECO:0000313" key="1">
    <source>
        <dbReference type="EMBL" id="KAF3842719.1"/>
    </source>
</evidence>
<sequence length="297" mass="33860">MSPKDTKLRAFSMPGSTADIKERVNIRSDATTNPNDRQKTWNRIEKLFKQWQTRGLIPADDQPGLTKAHRKAVVEYENGEYLQQQEAWIKAGRPSWYGPEKSAMNKAEKRKTTVTSLIIHLKYTSQGSTNSIHVVEAADLPVKEDTAEITEEAPVIQTPKQYPGLTEVSPPDISENNPFHQASIQAPNVKELEYENSSNSRHLCILLPHYSHKHHSIFPHNSSNSKHLCILLPKYSRKHRYTLPYSINKRDNGEESNNQEEEGMMAASYVEILDIWPEIAPLSNIHHNLAPHNTEEN</sequence>
<reference evidence="1 2" key="1">
    <citation type="submission" date="2020-03" db="EMBL/GenBank/DDBJ databases">
        <title>Dissostichus mawsoni Genome sequencing and assembly.</title>
        <authorList>
            <person name="Park H."/>
        </authorList>
    </citation>
    <scope>NUCLEOTIDE SEQUENCE [LARGE SCALE GENOMIC DNA]</scope>
    <source>
        <strain evidence="1">DM0001</strain>
        <tissue evidence="1">Muscle</tissue>
    </source>
</reference>
<dbReference type="Proteomes" id="UP000518266">
    <property type="component" value="Unassembled WGS sequence"/>
</dbReference>
<keyword evidence="2" id="KW-1185">Reference proteome</keyword>
<name>A0A7J5Y1P6_DISMA</name>